<sequence length="122" mass="14083">MNVIIGKKLKKLRKNKNLSQEQIADFLCISQSAYARIERGESNSWSSHINIICEVFKISPVELMKEDIVDEDEESNSLKESLISNPLSEELIEQYAVRIRVLEKVIKELKIIIKDHKLKSSN</sequence>
<dbReference type="InterPro" id="IPR001387">
    <property type="entry name" value="Cro/C1-type_HTH"/>
</dbReference>
<proteinExistence type="predicted"/>
<evidence type="ECO:0000313" key="4">
    <source>
        <dbReference type="Proteomes" id="UP001589589"/>
    </source>
</evidence>
<protein>
    <submittedName>
        <fullName evidence="3">Helix-turn-helix domain-containing protein</fullName>
    </submittedName>
</protein>
<reference evidence="3 4" key="1">
    <citation type="submission" date="2024-09" db="EMBL/GenBank/DDBJ databases">
        <authorList>
            <person name="Sun Q."/>
            <person name="Mori K."/>
        </authorList>
    </citation>
    <scope>NUCLEOTIDE SEQUENCE [LARGE SCALE GENOMIC DNA]</scope>
    <source>
        <strain evidence="3 4">CECT 7908</strain>
    </source>
</reference>
<keyword evidence="4" id="KW-1185">Reference proteome</keyword>
<dbReference type="CDD" id="cd00093">
    <property type="entry name" value="HTH_XRE"/>
    <property type="match status" value="1"/>
</dbReference>
<dbReference type="PROSITE" id="PS50943">
    <property type="entry name" value="HTH_CROC1"/>
    <property type="match status" value="1"/>
</dbReference>
<comment type="caution">
    <text evidence="3">The sequence shown here is derived from an EMBL/GenBank/DDBJ whole genome shotgun (WGS) entry which is preliminary data.</text>
</comment>
<dbReference type="SMART" id="SM00530">
    <property type="entry name" value="HTH_XRE"/>
    <property type="match status" value="1"/>
</dbReference>
<dbReference type="Proteomes" id="UP001589589">
    <property type="component" value="Unassembled WGS sequence"/>
</dbReference>
<keyword evidence="1" id="KW-0238">DNA-binding</keyword>
<name>A0ABV5FSG6_9FLAO</name>
<dbReference type="Pfam" id="PF01381">
    <property type="entry name" value="HTH_3"/>
    <property type="match status" value="1"/>
</dbReference>
<dbReference type="PANTHER" id="PTHR46558">
    <property type="entry name" value="TRACRIPTIONAL REGULATORY PROTEIN-RELATED-RELATED"/>
    <property type="match status" value="1"/>
</dbReference>
<gene>
    <name evidence="3" type="ORF">ACFFUQ_20985</name>
</gene>
<evidence type="ECO:0000259" key="2">
    <source>
        <dbReference type="PROSITE" id="PS50943"/>
    </source>
</evidence>
<accession>A0ABV5FSG6</accession>
<feature type="domain" description="HTH cro/C1-type" evidence="2">
    <location>
        <begin position="9"/>
        <end position="63"/>
    </location>
</feature>
<evidence type="ECO:0000256" key="1">
    <source>
        <dbReference type="ARBA" id="ARBA00023125"/>
    </source>
</evidence>
<evidence type="ECO:0000313" key="3">
    <source>
        <dbReference type="EMBL" id="MFB9066500.1"/>
    </source>
</evidence>
<organism evidence="3 4">
    <name type="scientific">Flavobacterium branchiarum</name>
    <dbReference type="NCBI Taxonomy" id="1114870"/>
    <lineage>
        <taxon>Bacteria</taxon>
        <taxon>Pseudomonadati</taxon>
        <taxon>Bacteroidota</taxon>
        <taxon>Flavobacteriia</taxon>
        <taxon>Flavobacteriales</taxon>
        <taxon>Flavobacteriaceae</taxon>
        <taxon>Flavobacterium</taxon>
    </lineage>
</organism>
<dbReference type="PANTHER" id="PTHR46558:SF11">
    <property type="entry name" value="HTH-TYPE TRANSCRIPTIONAL REGULATOR XRE"/>
    <property type="match status" value="1"/>
</dbReference>
<dbReference type="RefSeq" id="WP_290267144.1">
    <property type="nucleotide sequence ID" value="NZ_JAUFQQ010000005.1"/>
</dbReference>
<dbReference type="SUPFAM" id="SSF47413">
    <property type="entry name" value="lambda repressor-like DNA-binding domains"/>
    <property type="match status" value="1"/>
</dbReference>
<dbReference type="InterPro" id="IPR010982">
    <property type="entry name" value="Lambda_DNA-bd_dom_sf"/>
</dbReference>
<dbReference type="Gene3D" id="1.10.260.40">
    <property type="entry name" value="lambda repressor-like DNA-binding domains"/>
    <property type="match status" value="1"/>
</dbReference>
<dbReference type="EMBL" id="JBHMEX010000071">
    <property type="protein sequence ID" value="MFB9066500.1"/>
    <property type="molecule type" value="Genomic_DNA"/>
</dbReference>